<dbReference type="Gene3D" id="2.60.120.260">
    <property type="entry name" value="Galactose-binding domain-like"/>
    <property type="match status" value="1"/>
</dbReference>
<dbReference type="Pfam" id="PF14607">
    <property type="entry name" value="GxDLY"/>
    <property type="match status" value="1"/>
</dbReference>
<proteinExistence type="predicted"/>
<feature type="domain" description="SGNH hydrolase-type esterase N-terminal" evidence="3">
    <location>
        <begin position="28"/>
        <end position="177"/>
    </location>
</feature>
<dbReference type="Proteomes" id="UP000634668">
    <property type="component" value="Unassembled WGS sequence"/>
</dbReference>
<accession>A0A918J171</accession>
<dbReference type="Gene3D" id="3.40.50.1110">
    <property type="entry name" value="SGNH hydrolase"/>
    <property type="match status" value="2"/>
</dbReference>
<evidence type="ECO:0000259" key="2">
    <source>
        <dbReference type="Pfam" id="PF14606"/>
    </source>
</evidence>
<dbReference type="Pfam" id="PF13472">
    <property type="entry name" value="Lipase_GDSL_2"/>
    <property type="match status" value="1"/>
</dbReference>
<protein>
    <submittedName>
        <fullName evidence="4">Acetylhydrolase</fullName>
    </submittedName>
</protein>
<dbReference type="RefSeq" id="WP_051315593.1">
    <property type="nucleotide sequence ID" value="NZ_BMWP01000015.1"/>
</dbReference>
<keyword evidence="5" id="KW-1185">Reference proteome</keyword>
<evidence type="ECO:0000259" key="3">
    <source>
        <dbReference type="Pfam" id="PF14607"/>
    </source>
</evidence>
<reference evidence="4" key="1">
    <citation type="journal article" date="2014" name="Int. J. Syst. Evol. Microbiol.">
        <title>Complete genome sequence of Corynebacterium casei LMG S-19264T (=DSM 44701T), isolated from a smear-ripened cheese.</title>
        <authorList>
            <consortium name="US DOE Joint Genome Institute (JGI-PGF)"/>
            <person name="Walter F."/>
            <person name="Albersmeier A."/>
            <person name="Kalinowski J."/>
            <person name="Ruckert C."/>
        </authorList>
    </citation>
    <scope>NUCLEOTIDE SEQUENCE</scope>
    <source>
        <strain evidence="4">KCTC 12113</strain>
    </source>
</reference>
<gene>
    <name evidence="4" type="ORF">GCM10007383_23650</name>
</gene>
<sequence length="597" mass="67174">MDVIRLFLFTIFFLGFGNLSAQEVDEMVWWNPSNSDFPVVEGQAWNNYEIGTYNRLPNKAEGVVRPAVWNLSKNAAGLSIRFWSDAKAIVVRYGVKGSLAMPHMPATGVSGVDLYAKNSDGERYWYRGRYSFGDTIQYQFSNINPKENYHDKGREYKLYLPLYNDVEWLEIGVPSEAYLRPLPLRQEQPIVVYGTSIAQGGCASRPGMAWTSILERQMDRPLVNLGFSGNGRLEPEIIDMITEIDAKVVVLECLPNLVATKDRNLEDVLKLMNDAVIQIRVKRPNVPILLVEHGGYSDGLVDADRKSAYENLNKMAKEAIGQLQEAGVCNVHLLSKDDINLSMESFVDGTHPTDLGMMEYALAYEKKLRGILNEPVGINSTAKPVTQAREPGMYPWEERHQTLLRLNKENPPKICFLGNSIVHYWGGQPKAPISNGADSWEDNFGDVKTRNFGFGWDRIENLLWRVYQGELDGFEAEQIVLMIGTNNLHLNSDEEIIAGLEFLVKAIQQRQPKAKLLLVGLLPRAKKEPRIKNLNVEVARMAKSNALAYADVGKVLLQKDQKINASLFSDGLHPNAKGYALLGQEIRKYLTSDHGNK</sequence>
<dbReference type="EMBL" id="BMWP01000015">
    <property type="protein sequence ID" value="GGW38100.1"/>
    <property type="molecule type" value="Genomic_DNA"/>
</dbReference>
<name>A0A918J171_9FLAO</name>
<dbReference type="SUPFAM" id="SSF52266">
    <property type="entry name" value="SGNH hydrolase"/>
    <property type="match status" value="2"/>
</dbReference>
<dbReference type="Pfam" id="PF14606">
    <property type="entry name" value="Lipase_GDSL_3"/>
    <property type="match status" value="1"/>
</dbReference>
<dbReference type="GO" id="GO:0016788">
    <property type="term" value="F:hydrolase activity, acting on ester bonds"/>
    <property type="evidence" value="ECO:0007669"/>
    <property type="project" value="UniProtKB-ARBA"/>
</dbReference>
<comment type="caution">
    <text evidence="4">The sequence shown here is derived from an EMBL/GenBank/DDBJ whole genome shotgun (WGS) entry which is preliminary data.</text>
</comment>
<reference evidence="4" key="2">
    <citation type="submission" date="2020-09" db="EMBL/GenBank/DDBJ databases">
        <authorList>
            <person name="Sun Q."/>
            <person name="Kim S."/>
        </authorList>
    </citation>
    <scope>NUCLEOTIDE SEQUENCE</scope>
    <source>
        <strain evidence="4">KCTC 12113</strain>
    </source>
</reference>
<evidence type="ECO:0000259" key="1">
    <source>
        <dbReference type="Pfam" id="PF13472"/>
    </source>
</evidence>
<dbReference type="InterPro" id="IPR051532">
    <property type="entry name" value="Ester_Hydrolysis_Enzymes"/>
</dbReference>
<evidence type="ECO:0000313" key="4">
    <source>
        <dbReference type="EMBL" id="GGW38100.1"/>
    </source>
</evidence>
<dbReference type="InterPro" id="IPR032740">
    <property type="entry name" value="GxDLY"/>
</dbReference>
<organism evidence="4 5">
    <name type="scientific">Arenibacter certesii</name>
    <dbReference type="NCBI Taxonomy" id="228955"/>
    <lineage>
        <taxon>Bacteria</taxon>
        <taxon>Pseudomonadati</taxon>
        <taxon>Bacteroidota</taxon>
        <taxon>Flavobacteriia</taxon>
        <taxon>Flavobacteriales</taxon>
        <taxon>Flavobacteriaceae</taxon>
        <taxon>Arenibacter</taxon>
    </lineage>
</organism>
<dbReference type="InterPro" id="IPR013830">
    <property type="entry name" value="SGNH_hydro"/>
</dbReference>
<dbReference type="InterPro" id="IPR036514">
    <property type="entry name" value="SGNH_hydro_sf"/>
</dbReference>
<feature type="domain" description="SGNH hydrolase-type esterase" evidence="2">
    <location>
        <begin position="188"/>
        <end position="369"/>
    </location>
</feature>
<evidence type="ECO:0000313" key="5">
    <source>
        <dbReference type="Proteomes" id="UP000634668"/>
    </source>
</evidence>
<dbReference type="PANTHER" id="PTHR30383">
    <property type="entry name" value="THIOESTERASE 1/PROTEASE 1/LYSOPHOSPHOLIPASE L1"/>
    <property type="match status" value="1"/>
</dbReference>
<feature type="domain" description="SGNH hydrolase-type esterase" evidence="1">
    <location>
        <begin position="416"/>
        <end position="581"/>
    </location>
</feature>
<dbReference type="AlphaFoldDB" id="A0A918J171"/>